<evidence type="ECO:0000313" key="9">
    <source>
        <dbReference type="Proteomes" id="UP001597110"/>
    </source>
</evidence>
<protein>
    <recommendedName>
        <fullName evidence="4 6">Signal peptidase I</fullName>
        <ecNumber evidence="3 6">3.4.21.89</ecNumber>
    </recommendedName>
</protein>
<comment type="subcellular location">
    <subcellularLocation>
        <location evidence="6">Membrane</location>
        <topology evidence="6">Multi-pass membrane protein</topology>
    </subcellularLocation>
</comment>
<reference evidence="9" key="1">
    <citation type="journal article" date="2019" name="Int. J. Syst. Evol. Microbiol.">
        <title>The Global Catalogue of Microorganisms (GCM) 10K type strain sequencing project: providing services to taxonomists for standard genome sequencing and annotation.</title>
        <authorList>
            <consortium name="The Broad Institute Genomics Platform"/>
            <consortium name="The Broad Institute Genome Sequencing Center for Infectious Disease"/>
            <person name="Wu L."/>
            <person name="Ma J."/>
        </authorList>
    </citation>
    <scope>NUCLEOTIDE SEQUENCE [LARGE SCALE GENOMIC DNA]</scope>
    <source>
        <strain evidence="9">CCUG 55585</strain>
    </source>
</reference>
<sequence length="205" mass="22407">MTETTAAARTTPWWRGEWASLVAMLLLLTLARTSFANHYQVPSGSMEPNLMPGDRVVVNMMAYGLRVPFTDIELYDRGEPVPGDIVVFKSPEDGTRLIKRVVAIGGQAVALHDGRLWVDGKALFDADATDVEHFGDRAVMLNLAHGGGPDIDGLVIPEGMALVLGDHRGNSQDGRFFGLVPMKSLYARAEAVYYRSGEGFGWTRL</sequence>
<dbReference type="Pfam" id="PF10502">
    <property type="entry name" value="Peptidase_S26"/>
    <property type="match status" value="1"/>
</dbReference>
<dbReference type="InterPro" id="IPR019757">
    <property type="entry name" value="Pept_S26A_signal_pept_1_Lys-AS"/>
</dbReference>
<keyword evidence="5 6" id="KW-0378">Hydrolase</keyword>
<dbReference type="PANTHER" id="PTHR43390:SF1">
    <property type="entry name" value="CHLOROPLAST PROCESSING PEPTIDASE"/>
    <property type="match status" value="1"/>
</dbReference>
<dbReference type="InterPro" id="IPR000223">
    <property type="entry name" value="Pept_S26A_signal_pept_1"/>
</dbReference>
<dbReference type="GO" id="GO:0009003">
    <property type="term" value="F:signal peptidase activity"/>
    <property type="evidence" value="ECO:0007669"/>
    <property type="project" value="UniProtKB-EC"/>
</dbReference>
<evidence type="ECO:0000256" key="5">
    <source>
        <dbReference type="ARBA" id="ARBA00022801"/>
    </source>
</evidence>
<keyword evidence="6" id="KW-0645">Protease</keyword>
<proteinExistence type="inferred from homology"/>
<evidence type="ECO:0000256" key="2">
    <source>
        <dbReference type="ARBA" id="ARBA00009370"/>
    </source>
</evidence>
<dbReference type="Gene3D" id="2.10.109.10">
    <property type="entry name" value="Umud Fragment, subunit A"/>
    <property type="match status" value="1"/>
</dbReference>
<dbReference type="PROSITE" id="PS00760">
    <property type="entry name" value="SPASE_I_2"/>
    <property type="match status" value="1"/>
</dbReference>
<evidence type="ECO:0000256" key="6">
    <source>
        <dbReference type="RuleBase" id="RU362042"/>
    </source>
</evidence>
<accession>A0ABW2YDL4</accession>
<evidence type="ECO:0000259" key="7">
    <source>
        <dbReference type="Pfam" id="PF10502"/>
    </source>
</evidence>
<dbReference type="CDD" id="cd06530">
    <property type="entry name" value="S26_SPase_I"/>
    <property type="match status" value="1"/>
</dbReference>
<dbReference type="InterPro" id="IPR019533">
    <property type="entry name" value="Peptidase_S26"/>
</dbReference>
<dbReference type="EC" id="3.4.21.89" evidence="3 6"/>
<evidence type="ECO:0000256" key="1">
    <source>
        <dbReference type="ARBA" id="ARBA00000677"/>
    </source>
</evidence>
<dbReference type="InterPro" id="IPR036286">
    <property type="entry name" value="LexA/Signal_pep-like_sf"/>
</dbReference>
<dbReference type="NCBIfam" id="TIGR02227">
    <property type="entry name" value="sigpep_I_bact"/>
    <property type="match status" value="1"/>
</dbReference>
<comment type="catalytic activity">
    <reaction evidence="1 6">
        <text>Cleavage of hydrophobic, N-terminal signal or leader sequences from secreted and periplasmic proteins.</text>
        <dbReference type="EC" id="3.4.21.89"/>
    </reaction>
</comment>
<comment type="similarity">
    <text evidence="2 6">Belongs to the peptidase S26 family.</text>
</comment>
<dbReference type="EMBL" id="JBHTIF010000001">
    <property type="protein sequence ID" value="MFD0725983.1"/>
    <property type="molecule type" value="Genomic_DNA"/>
</dbReference>
<dbReference type="PRINTS" id="PR00727">
    <property type="entry name" value="LEADERPTASE"/>
</dbReference>
<evidence type="ECO:0000256" key="4">
    <source>
        <dbReference type="ARBA" id="ARBA00019232"/>
    </source>
</evidence>
<keyword evidence="9" id="KW-1185">Reference proteome</keyword>
<feature type="domain" description="Peptidase S26" evidence="7">
    <location>
        <begin position="17"/>
        <end position="194"/>
    </location>
</feature>
<comment type="caution">
    <text evidence="8">The sequence shown here is derived from an EMBL/GenBank/DDBJ whole genome shotgun (WGS) entry which is preliminary data.</text>
</comment>
<evidence type="ECO:0000313" key="8">
    <source>
        <dbReference type="EMBL" id="MFD0725983.1"/>
    </source>
</evidence>
<organism evidence="8 9">
    <name type="scientific">Lysobacter brunescens</name>
    <dbReference type="NCBI Taxonomy" id="262323"/>
    <lineage>
        <taxon>Bacteria</taxon>
        <taxon>Pseudomonadati</taxon>
        <taxon>Pseudomonadota</taxon>
        <taxon>Gammaproteobacteria</taxon>
        <taxon>Lysobacterales</taxon>
        <taxon>Lysobacteraceae</taxon>
        <taxon>Lysobacter</taxon>
    </lineage>
</organism>
<dbReference type="PANTHER" id="PTHR43390">
    <property type="entry name" value="SIGNAL PEPTIDASE I"/>
    <property type="match status" value="1"/>
</dbReference>
<gene>
    <name evidence="8" type="primary">lepB</name>
    <name evidence="8" type="ORF">ACFQ0E_10265</name>
</gene>
<name>A0ABW2YDL4_9GAMM</name>
<evidence type="ECO:0000256" key="3">
    <source>
        <dbReference type="ARBA" id="ARBA00013208"/>
    </source>
</evidence>
<dbReference type="RefSeq" id="WP_386823558.1">
    <property type="nucleotide sequence ID" value="NZ_JBHTIF010000001.1"/>
</dbReference>
<dbReference type="SUPFAM" id="SSF51306">
    <property type="entry name" value="LexA/Signal peptidase"/>
    <property type="match status" value="1"/>
</dbReference>
<dbReference type="Proteomes" id="UP001597110">
    <property type="component" value="Unassembled WGS sequence"/>
</dbReference>